<keyword evidence="3 9" id="KW-0238">DNA-binding</keyword>
<dbReference type="PANTHER" id="PTHR24333">
    <property type="entry name" value="HOMEO BOX HB9 LIKE A-RELATED"/>
    <property type="match status" value="1"/>
</dbReference>
<feature type="compositionally biased region" description="Polar residues" evidence="11">
    <location>
        <begin position="251"/>
        <end position="269"/>
    </location>
</feature>
<feature type="region of interest" description="Disordered" evidence="11">
    <location>
        <begin position="250"/>
        <end position="269"/>
    </location>
</feature>
<dbReference type="PROSITE" id="PS50071">
    <property type="entry name" value="HOMEOBOX_2"/>
    <property type="match status" value="1"/>
</dbReference>
<comment type="subcellular location">
    <subcellularLocation>
        <location evidence="1 9 10">Nucleus</location>
    </subcellularLocation>
</comment>
<keyword evidence="13" id="KW-1185">Reference proteome</keyword>
<evidence type="ECO:0000256" key="7">
    <source>
        <dbReference type="ARBA" id="ARBA00056641"/>
    </source>
</evidence>
<keyword evidence="6" id="KW-0844">Vision</keyword>
<feature type="domain" description="Homeobox" evidence="12">
    <location>
        <begin position="143"/>
        <end position="203"/>
    </location>
</feature>
<evidence type="ECO:0000256" key="11">
    <source>
        <dbReference type="SAM" id="MobiDB-lite"/>
    </source>
</evidence>
<dbReference type="SUPFAM" id="SSF46689">
    <property type="entry name" value="Homeodomain-like"/>
    <property type="match status" value="1"/>
</dbReference>
<proteinExistence type="predicted"/>
<organism evidence="13 14">
    <name type="scientific">Ceratosolen solmsi marchali</name>
    <dbReference type="NCBI Taxonomy" id="326594"/>
    <lineage>
        <taxon>Eukaryota</taxon>
        <taxon>Metazoa</taxon>
        <taxon>Ecdysozoa</taxon>
        <taxon>Arthropoda</taxon>
        <taxon>Hexapoda</taxon>
        <taxon>Insecta</taxon>
        <taxon>Pterygota</taxon>
        <taxon>Neoptera</taxon>
        <taxon>Endopterygota</taxon>
        <taxon>Hymenoptera</taxon>
        <taxon>Apocrita</taxon>
        <taxon>Proctotrupomorpha</taxon>
        <taxon>Chalcidoidea</taxon>
        <taxon>Agaonidae</taxon>
        <taxon>Agaoninae</taxon>
        <taxon>Ceratosolen</taxon>
    </lineage>
</organism>
<sequence>MCFTSLTTKTRPSLPREFFARIYETCETSEPAKIKSPHLVIERKEENEDNEVEIVDISCNSGDEEDEDDHSTPSSKLPKQQYNINNDTLSFVPRLFLKPVAAPSHWNQLQLSHLHGTFDHATRVEQHLHGLAAFLARRKKKVGRPRRQRTTFSLEQTLKLESEYIRGEYISRSRRFELAAALNLTETQIKIWFQNRRAKDKRLEKARQDQRIRNVAIAAGLSMYVQLPVGLCSFCHASVCLCACLQPPTPATSSPTLDRMSESINVTPH</sequence>
<dbReference type="CTD" id="19875"/>
<dbReference type="CDD" id="cd00086">
    <property type="entry name" value="homeodomain"/>
    <property type="match status" value="1"/>
</dbReference>
<feature type="region of interest" description="Disordered" evidence="11">
    <location>
        <begin position="60"/>
        <end position="82"/>
    </location>
</feature>
<evidence type="ECO:0000256" key="8">
    <source>
        <dbReference type="ARBA" id="ARBA00068739"/>
    </source>
</evidence>
<dbReference type="InterPro" id="IPR000047">
    <property type="entry name" value="HTH_motif"/>
</dbReference>
<dbReference type="Gene3D" id="1.10.10.60">
    <property type="entry name" value="Homeodomain-like"/>
    <property type="match status" value="1"/>
</dbReference>
<keyword evidence="6" id="KW-0716">Sensory transduction</keyword>
<evidence type="ECO:0000256" key="9">
    <source>
        <dbReference type="PROSITE-ProRule" id="PRU00108"/>
    </source>
</evidence>
<name>A0AAJ6YS79_9HYME</name>
<dbReference type="PRINTS" id="PR00024">
    <property type="entry name" value="HOMEOBOX"/>
</dbReference>
<dbReference type="RefSeq" id="XP_011503244.1">
    <property type="nucleotide sequence ID" value="XM_011504942.1"/>
</dbReference>
<protein>
    <recommendedName>
        <fullName evidence="8">Homeobox protein rough</fullName>
    </recommendedName>
</protein>
<dbReference type="GO" id="GO:0005634">
    <property type="term" value="C:nucleus"/>
    <property type="evidence" value="ECO:0007669"/>
    <property type="project" value="UniProtKB-SubCell"/>
</dbReference>
<keyword evidence="2" id="KW-0217">Developmental protein</keyword>
<dbReference type="KEGG" id="csol:105366484"/>
<evidence type="ECO:0000256" key="2">
    <source>
        <dbReference type="ARBA" id="ARBA00022473"/>
    </source>
</evidence>
<dbReference type="GO" id="GO:0007601">
    <property type="term" value="P:visual perception"/>
    <property type="evidence" value="ECO:0007669"/>
    <property type="project" value="UniProtKB-KW"/>
</dbReference>
<evidence type="ECO:0000313" key="14">
    <source>
        <dbReference type="RefSeq" id="XP_011503244.1"/>
    </source>
</evidence>
<dbReference type="InterPro" id="IPR009057">
    <property type="entry name" value="Homeodomain-like_sf"/>
</dbReference>
<dbReference type="PRINTS" id="PR00031">
    <property type="entry name" value="HTHREPRESSR"/>
</dbReference>
<dbReference type="InterPro" id="IPR001356">
    <property type="entry name" value="HD"/>
</dbReference>
<evidence type="ECO:0000256" key="10">
    <source>
        <dbReference type="RuleBase" id="RU000682"/>
    </source>
</evidence>
<feature type="compositionally biased region" description="Polar residues" evidence="11">
    <location>
        <begin position="72"/>
        <end position="82"/>
    </location>
</feature>
<dbReference type="GO" id="GO:0000981">
    <property type="term" value="F:DNA-binding transcription factor activity, RNA polymerase II-specific"/>
    <property type="evidence" value="ECO:0007669"/>
    <property type="project" value="InterPro"/>
</dbReference>
<comment type="function">
    <text evidence="7">Required to establish the unique cell identity of photoreceptors R2 and R5 and consequently for ommatidial assembly in the developing eye imaginal disk. Repression of expression in R8 photoreceptor by senseless (sens) is an essential mechanism of R8 cell fate determination.</text>
</comment>
<dbReference type="GO" id="GO:0048663">
    <property type="term" value="P:neuron fate commitment"/>
    <property type="evidence" value="ECO:0007669"/>
    <property type="project" value="UniProtKB-ARBA"/>
</dbReference>
<keyword evidence="4 9" id="KW-0371">Homeobox</keyword>
<gene>
    <name evidence="14" type="primary">LOC105366484</name>
</gene>
<evidence type="ECO:0000313" key="13">
    <source>
        <dbReference type="Proteomes" id="UP000695007"/>
    </source>
</evidence>
<dbReference type="InterPro" id="IPR020479">
    <property type="entry name" value="HD_metazoa"/>
</dbReference>
<dbReference type="InterPro" id="IPR050848">
    <property type="entry name" value="Homeobox_TF"/>
</dbReference>
<dbReference type="GO" id="GO:0003677">
    <property type="term" value="F:DNA binding"/>
    <property type="evidence" value="ECO:0007669"/>
    <property type="project" value="UniProtKB-UniRule"/>
</dbReference>
<evidence type="ECO:0000259" key="12">
    <source>
        <dbReference type="PROSITE" id="PS50071"/>
    </source>
</evidence>
<dbReference type="Proteomes" id="UP000695007">
    <property type="component" value="Unplaced"/>
</dbReference>
<evidence type="ECO:0000256" key="1">
    <source>
        <dbReference type="ARBA" id="ARBA00004123"/>
    </source>
</evidence>
<dbReference type="InterPro" id="IPR017970">
    <property type="entry name" value="Homeobox_CS"/>
</dbReference>
<evidence type="ECO:0000256" key="4">
    <source>
        <dbReference type="ARBA" id="ARBA00023155"/>
    </source>
</evidence>
<accession>A0AAJ6YS79</accession>
<dbReference type="Pfam" id="PF00046">
    <property type="entry name" value="Homeodomain"/>
    <property type="match status" value="1"/>
</dbReference>
<reference evidence="14" key="1">
    <citation type="submission" date="2025-08" db="UniProtKB">
        <authorList>
            <consortium name="RefSeq"/>
        </authorList>
    </citation>
    <scope>IDENTIFICATION</scope>
</reference>
<dbReference type="PROSITE" id="PS00027">
    <property type="entry name" value="HOMEOBOX_1"/>
    <property type="match status" value="1"/>
</dbReference>
<dbReference type="PANTHER" id="PTHR24333:SF8">
    <property type="entry name" value="HOMEOBOX PROTEIN CEH-62"/>
    <property type="match status" value="1"/>
</dbReference>
<dbReference type="FunFam" id="1.10.10.60:FF:000417">
    <property type="entry name" value="Even-skipped homeobox 1"/>
    <property type="match status" value="1"/>
</dbReference>
<keyword evidence="5 9" id="KW-0539">Nucleus</keyword>
<dbReference type="SMART" id="SM00389">
    <property type="entry name" value="HOX"/>
    <property type="match status" value="1"/>
</dbReference>
<evidence type="ECO:0000256" key="3">
    <source>
        <dbReference type="ARBA" id="ARBA00023125"/>
    </source>
</evidence>
<evidence type="ECO:0000256" key="6">
    <source>
        <dbReference type="ARBA" id="ARBA00023305"/>
    </source>
</evidence>
<feature type="DNA-binding region" description="Homeobox" evidence="9">
    <location>
        <begin position="145"/>
        <end position="204"/>
    </location>
</feature>
<dbReference type="GeneID" id="105366484"/>
<evidence type="ECO:0000256" key="5">
    <source>
        <dbReference type="ARBA" id="ARBA00023242"/>
    </source>
</evidence>
<dbReference type="AlphaFoldDB" id="A0AAJ6YS79"/>